<feature type="compositionally biased region" description="Basic and acidic residues" evidence="5">
    <location>
        <begin position="468"/>
        <end position="488"/>
    </location>
</feature>
<name>A0A0N0S521_9ACTN</name>
<feature type="region of interest" description="Disordered" evidence="5">
    <location>
        <begin position="280"/>
        <end position="323"/>
    </location>
</feature>
<dbReference type="InterPro" id="IPR008271">
    <property type="entry name" value="Ser/Thr_kinase_AS"/>
</dbReference>
<dbReference type="PROSITE" id="PS50011">
    <property type="entry name" value="PROTEIN_KINASE_DOM"/>
    <property type="match status" value="1"/>
</dbReference>
<keyword evidence="7" id="KW-0723">Serine/threonine-protein kinase</keyword>
<dbReference type="RefSeq" id="WP_078661882.1">
    <property type="nucleotide sequence ID" value="NZ_LGCN01000240.1"/>
</dbReference>
<evidence type="ECO:0000256" key="2">
    <source>
        <dbReference type="ARBA" id="ARBA00022741"/>
    </source>
</evidence>
<evidence type="ECO:0000259" key="6">
    <source>
        <dbReference type="PROSITE" id="PS50011"/>
    </source>
</evidence>
<evidence type="ECO:0000256" key="4">
    <source>
        <dbReference type="ARBA" id="ARBA00022840"/>
    </source>
</evidence>
<evidence type="ECO:0000256" key="1">
    <source>
        <dbReference type="ARBA" id="ARBA00022679"/>
    </source>
</evidence>
<reference evidence="7 8" key="1">
    <citation type="submission" date="2015-07" db="EMBL/GenBank/DDBJ databases">
        <authorList>
            <person name="Noorani M."/>
        </authorList>
    </citation>
    <scope>NUCLEOTIDE SEQUENCE [LARGE SCALE GENOMIC DNA]</scope>
    <source>
        <strain evidence="7 8">NRRL B-24567</strain>
    </source>
</reference>
<comment type="caution">
    <text evidence="7">The sequence shown here is derived from an EMBL/GenBank/DDBJ whole genome shotgun (WGS) entry which is preliminary data.</text>
</comment>
<dbReference type="SUPFAM" id="SSF56112">
    <property type="entry name" value="Protein kinase-like (PK-like)"/>
    <property type="match status" value="1"/>
</dbReference>
<keyword evidence="3 7" id="KW-0418">Kinase</keyword>
<feature type="compositionally biased region" description="Low complexity" evidence="5">
    <location>
        <begin position="419"/>
        <end position="429"/>
    </location>
</feature>
<dbReference type="GO" id="GO:0004674">
    <property type="term" value="F:protein serine/threonine kinase activity"/>
    <property type="evidence" value="ECO:0007669"/>
    <property type="project" value="UniProtKB-KW"/>
</dbReference>
<feature type="compositionally biased region" description="Polar residues" evidence="5">
    <location>
        <begin position="380"/>
        <end position="390"/>
    </location>
</feature>
<keyword evidence="1" id="KW-0808">Transferase</keyword>
<evidence type="ECO:0000313" key="7">
    <source>
        <dbReference type="EMBL" id="KOT30546.1"/>
    </source>
</evidence>
<dbReference type="GO" id="GO:0005524">
    <property type="term" value="F:ATP binding"/>
    <property type="evidence" value="ECO:0007669"/>
    <property type="project" value="UniProtKB-KW"/>
</dbReference>
<feature type="compositionally biased region" description="Low complexity" evidence="5">
    <location>
        <begin position="310"/>
        <end position="320"/>
    </location>
</feature>
<keyword evidence="8" id="KW-1185">Reference proteome</keyword>
<evidence type="ECO:0000256" key="3">
    <source>
        <dbReference type="ARBA" id="ARBA00022777"/>
    </source>
</evidence>
<dbReference type="PANTHER" id="PTHR43289:SF34">
    <property type="entry name" value="SERINE_THREONINE-PROTEIN KINASE YBDM-RELATED"/>
    <property type="match status" value="1"/>
</dbReference>
<dbReference type="OrthoDB" id="9762169at2"/>
<accession>A0A0N0S521</accession>
<dbReference type="Proteomes" id="UP000037773">
    <property type="component" value="Unassembled WGS sequence"/>
</dbReference>
<dbReference type="CDD" id="cd14014">
    <property type="entry name" value="STKc_PknB_like"/>
    <property type="match status" value="1"/>
</dbReference>
<sequence length="499" mass="51857">MRLRESALALTSRYSAAVLAGRYRLDALLGSGGAADVHRGFDLRLRRPVAVKVFRPGADLDMEERFQDEAVILARMQHPGLVTAYDAGRHKDRAYLVMQLVEGPTLKGRITEGPLSPEAAAALGADLAEALAHAHEAGIVHRDVKPSNIILDASGRPHLTDFGISRLLDATTRTATGTLIGTAAYLSPEQVLGRPVGRPADIYALGLVLLECLTGRLEYGGSPLEAAVARLHRRPVLPASLPKDLAALLRKMTALDEGERPTAHECARMLTALAGTADSVTVPSAPRATSVAPSRRPVRDAESTHPNPLPADSAPGPKAAAARRRMLVAGGTAALAAALTTALALPDGSSHQESGEKETRAVSRSSAPTAPPHTAAKGNDTASTAPSSSVPDAPAEPPRDASSGRGPRSAPADPVRNPGAGTAAHGAGASTPRSHSDGARGGLTTNLPDREKRTGAKTSGERPGTSETAERNRGKAQKEERKARKNEGRGATADRGADH</sequence>
<keyword evidence="2" id="KW-0547">Nucleotide-binding</keyword>
<dbReference type="Gene3D" id="3.30.200.20">
    <property type="entry name" value="Phosphorylase Kinase, domain 1"/>
    <property type="match status" value="1"/>
</dbReference>
<dbReference type="InterPro" id="IPR000719">
    <property type="entry name" value="Prot_kinase_dom"/>
</dbReference>
<evidence type="ECO:0000256" key="5">
    <source>
        <dbReference type="SAM" id="MobiDB-lite"/>
    </source>
</evidence>
<dbReference type="SMART" id="SM00220">
    <property type="entry name" value="S_TKc"/>
    <property type="match status" value="1"/>
</dbReference>
<gene>
    <name evidence="7" type="ORF">ADK41_32310</name>
</gene>
<dbReference type="Pfam" id="PF00069">
    <property type="entry name" value="Pkinase"/>
    <property type="match status" value="1"/>
</dbReference>
<evidence type="ECO:0000313" key="8">
    <source>
        <dbReference type="Proteomes" id="UP000037773"/>
    </source>
</evidence>
<keyword evidence="4" id="KW-0067">ATP-binding</keyword>
<organism evidence="7 8">
    <name type="scientific">Streptomyces caelestis</name>
    <dbReference type="NCBI Taxonomy" id="36816"/>
    <lineage>
        <taxon>Bacteria</taxon>
        <taxon>Bacillati</taxon>
        <taxon>Actinomycetota</taxon>
        <taxon>Actinomycetes</taxon>
        <taxon>Kitasatosporales</taxon>
        <taxon>Streptomycetaceae</taxon>
        <taxon>Streptomyces</taxon>
    </lineage>
</organism>
<feature type="region of interest" description="Disordered" evidence="5">
    <location>
        <begin position="346"/>
        <end position="499"/>
    </location>
</feature>
<dbReference type="Gene3D" id="1.10.510.10">
    <property type="entry name" value="Transferase(Phosphotransferase) domain 1"/>
    <property type="match status" value="1"/>
</dbReference>
<dbReference type="PROSITE" id="PS00108">
    <property type="entry name" value="PROTEIN_KINASE_ST"/>
    <property type="match status" value="1"/>
</dbReference>
<feature type="domain" description="Protein kinase" evidence="6">
    <location>
        <begin position="23"/>
        <end position="273"/>
    </location>
</feature>
<dbReference type="InterPro" id="IPR011009">
    <property type="entry name" value="Kinase-like_dom_sf"/>
</dbReference>
<proteinExistence type="predicted"/>
<dbReference type="PANTHER" id="PTHR43289">
    <property type="entry name" value="MITOGEN-ACTIVATED PROTEIN KINASE KINASE KINASE 20-RELATED"/>
    <property type="match status" value="1"/>
</dbReference>
<dbReference type="AlphaFoldDB" id="A0A0N0S521"/>
<protein>
    <submittedName>
        <fullName evidence="7">Serine/threonine protein kinase</fullName>
    </submittedName>
</protein>
<dbReference type="PATRIC" id="fig|36816.3.peg.7005"/>
<dbReference type="EMBL" id="LGCN01000240">
    <property type="protein sequence ID" value="KOT30546.1"/>
    <property type="molecule type" value="Genomic_DNA"/>
</dbReference>